<accession>A0A9D4CV81</accession>
<feature type="compositionally biased region" description="Basic and acidic residues" evidence="1">
    <location>
        <begin position="49"/>
        <end position="59"/>
    </location>
</feature>
<evidence type="ECO:0000256" key="1">
    <source>
        <dbReference type="SAM" id="MobiDB-lite"/>
    </source>
</evidence>
<dbReference type="Proteomes" id="UP000828390">
    <property type="component" value="Unassembled WGS sequence"/>
</dbReference>
<comment type="caution">
    <text evidence="2">The sequence shown here is derived from an EMBL/GenBank/DDBJ whole genome shotgun (WGS) entry which is preliminary data.</text>
</comment>
<dbReference type="AlphaFoldDB" id="A0A9D4CV81"/>
<reference evidence="2" key="2">
    <citation type="submission" date="2020-11" db="EMBL/GenBank/DDBJ databases">
        <authorList>
            <person name="McCartney M.A."/>
            <person name="Auch B."/>
            <person name="Kono T."/>
            <person name="Mallez S."/>
            <person name="Becker A."/>
            <person name="Gohl D.M."/>
            <person name="Silverstein K.A.T."/>
            <person name="Koren S."/>
            <person name="Bechman K.B."/>
            <person name="Herman A."/>
            <person name="Abrahante J.E."/>
            <person name="Garbe J."/>
        </authorList>
    </citation>
    <scope>NUCLEOTIDE SEQUENCE</scope>
    <source>
        <strain evidence="2">Duluth1</strain>
        <tissue evidence="2">Whole animal</tissue>
    </source>
</reference>
<dbReference type="EMBL" id="JAIWYP010000011">
    <property type="protein sequence ID" value="KAH3734101.1"/>
    <property type="molecule type" value="Genomic_DNA"/>
</dbReference>
<evidence type="ECO:0000313" key="2">
    <source>
        <dbReference type="EMBL" id="KAH3734101.1"/>
    </source>
</evidence>
<keyword evidence="3" id="KW-1185">Reference proteome</keyword>
<feature type="region of interest" description="Disordered" evidence="1">
    <location>
        <begin position="21"/>
        <end position="85"/>
    </location>
</feature>
<protein>
    <submittedName>
        <fullName evidence="2">Uncharacterized protein</fullName>
    </submittedName>
</protein>
<gene>
    <name evidence="2" type="ORF">DPMN_040541</name>
</gene>
<name>A0A9D4CV81_DREPO</name>
<evidence type="ECO:0000313" key="3">
    <source>
        <dbReference type="Proteomes" id="UP000828390"/>
    </source>
</evidence>
<sequence>MATNKKNILTMVEFLTMVEPCDRQTHRQTDRQTDTQSANHKYPPVKPKSVTDRLTDRQTDTQSANHKSPPVKPVGDKNAIHNDNPMMYTDNPYPWCCKALEHLLAFNPF</sequence>
<organism evidence="2 3">
    <name type="scientific">Dreissena polymorpha</name>
    <name type="common">Zebra mussel</name>
    <name type="synonym">Mytilus polymorpha</name>
    <dbReference type="NCBI Taxonomy" id="45954"/>
    <lineage>
        <taxon>Eukaryota</taxon>
        <taxon>Metazoa</taxon>
        <taxon>Spiralia</taxon>
        <taxon>Lophotrochozoa</taxon>
        <taxon>Mollusca</taxon>
        <taxon>Bivalvia</taxon>
        <taxon>Autobranchia</taxon>
        <taxon>Heteroconchia</taxon>
        <taxon>Euheterodonta</taxon>
        <taxon>Imparidentia</taxon>
        <taxon>Neoheterodontei</taxon>
        <taxon>Myida</taxon>
        <taxon>Dreissenoidea</taxon>
        <taxon>Dreissenidae</taxon>
        <taxon>Dreissena</taxon>
    </lineage>
</organism>
<feature type="compositionally biased region" description="Basic and acidic residues" evidence="1">
    <location>
        <begin position="21"/>
        <end position="33"/>
    </location>
</feature>
<proteinExistence type="predicted"/>
<reference evidence="2" key="1">
    <citation type="journal article" date="2019" name="bioRxiv">
        <title>The Genome of the Zebra Mussel, Dreissena polymorpha: A Resource for Invasive Species Research.</title>
        <authorList>
            <person name="McCartney M.A."/>
            <person name="Auch B."/>
            <person name="Kono T."/>
            <person name="Mallez S."/>
            <person name="Zhang Y."/>
            <person name="Obille A."/>
            <person name="Becker A."/>
            <person name="Abrahante J.E."/>
            <person name="Garbe J."/>
            <person name="Badalamenti J.P."/>
            <person name="Herman A."/>
            <person name="Mangelson H."/>
            <person name="Liachko I."/>
            <person name="Sullivan S."/>
            <person name="Sone E.D."/>
            <person name="Koren S."/>
            <person name="Silverstein K.A.T."/>
            <person name="Beckman K.B."/>
            <person name="Gohl D.M."/>
        </authorList>
    </citation>
    <scope>NUCLEOTIDE SEQUENCE</scope>
    <source>
        <strain evidence="2">Duluth1</strain>
        <tissue evidence="2">Whole animal</tissue>
    </source>
</reference>